<evidence type="ECO:0000313" key="4">
    <source>
        <dbReference type="Proteomes" id="UP000765802"/>
    </source>
</evidence>
<dbReference type="PANTHER" id="PTHR35869">
    <property type="entry name" value="OUTER-MEMBRANE LIPOPROTEIN CARRIER PROTEIN"/>
    <property type="match status" value="1"/>
</dbReference>
<keyword evidence="1 2" id="KW-0732">Signal</keyword>
<dbReference type="Gene3D" id="2.50.20.10">
    <property type="entry name" value="Lipoprotein localisation LolA/LolB/LppX"/>
    <property type="match status" value="1"/>
</dbReference>
<dbReference type="InterPro" id="IPR004564">
    <property type="entry name" value="OM_lipoprot_carrier_LolA-like"/>
</dbReference>
<feature type="chain" id="PRO_5045872724" description="Outer membrane lipoprotein-sorting protein" evidence="2">
    <location>
        <begin position="23"/>
        <end position="216"/>
    </location>
</feature>
<evidence type="ECO:0008006" key="5">
    <source>
        <dbReference type="Google" id="ProtNLM"/>
    </source>
</evidence>
<sequence>MNKILAISALVIGFFTANTGWAQSDPAAKQVLDGVSAKFKTFKAVQSNFTLQVEDGKGKVQGVKKGVVFMKGSKYRVNITGQEIYSDGSNIWTYDKAANEVTITRMEGQNALTPQKLFSNFYDKDFLYKLNGEKKIAGKAIQEIELTPKDKSKAFHKVYVYVDKAAKSVYSTKVLEKNGNVYTYTINTFNGKAAIGDDQFVFDKKKYPGVEEIDLR</sequence>
<dbReference type="Proteomes" id="UP000765802">
    <property type="component" value="Unassembled WGS sequence"/>
</dbReference>
<evidence type="ECO:0000313" key="3">
    <source>
        <dbReference type="EMBL" id="MBC6492556.1"/>
    </source>
</evidence>
<evidence type="ECO:0000256" key="2">
    <source>
        <dbReference type="SAM" id="SignalP"/>
    </source>
</evidence>
<organism evidence="3 4">
    <name type="scientific">Flavihumibacter stibioxidans</name>
    <dbReference type="NCBI Taxonomy" id="1834163"/>
    <lineage>
        <taxon>Bacteria</taxon>
        <taxon>Pseudomonadati</taxon>
        <taxon>Bacteroidota</taxon>
        <taxon>Chitinophagia</taxon>
        <taxon>Chitinophagales</taxon>
        <taxon>Chitinophagaceae</taxon>
        <taxon>Flavihumibacter</taxon>
    </lineage>
</organism>
<evidence type="ECO:0000256" key="1">
    <source>
        <dbReference type="ARBA" id="ARBA00022729"/>
    </source>
</evidence>
<proteinExistence type="predicted"/>
<accession>A0ABR7MBZ5</accession>
<keyword evidence="4" id="KW-1185">Reference proteome</keyword>
<protein>
    <recommendedName>
        <fullName evidence="5">Outer membrane lipoprotein-sorting protein</fullName>
    </recommendedName>
</protein>
<dbReference type="InterPro" id="IPR029046">
    <property type="entry name" value="LolA/LolB/LppX"/>
</dbReference>
<dbReference type="EMBL" id="MBUA01000028">
    <property type="protein sequence ID" value="MBC6492556.1"/>
    <property type="molecule type" value="Genomic_DNA"/>
</dbReference>
<feature type="signal peptide" evidence="2">
    <location>
        <begin position="1"/>
        <end position="22"/>
    </location>
</feature>
<comment type="caution">
    <text evidence="3">The sequence shown here is derived from an EMBL/GenBank/DDBJ whole genome shotgun (WGS) entry which is preliminary data.</text>
</comment>
<dbReference type="SUPFAM" id="SSF89392">
    <property type="entry name" value="Prokaryotic lipoproteins and lipoprotein localization factors"/>
    <property type="match status" value="1"/>
</dbReference>
<dbReference type="PANTHER" id="PTHR35869:SF1">
    <property type="entry name" value="OUTER-MEMBRANE LIPOPROTEIN CARRIER PROTEIN"/>
    <property type="match status" value="1"/>
</dbReference>
<name>A0ABR7MBZ5_9BACT</name>
<dbReference type="CDD" id="cd16325">
    <property type="entry name" value="LolA"/>
    <property type="match status" value="1"/>
</dbReference>
<dbReference type="Pfam" id="PF03548">
    <property type="entry name" value="LolA"/>
    <property type="match status" value="1"/>
</dbReference>
<dbReference type="RefSeq" id="WP_187257872.1">
    <property type="nucleotide sequence ID" value="NZ_JBHULF010000020.1"/>
</dbReference>
<gene>
    <name evidence="3" type="ORF">BC349_15955</name>
</gene>
<reference evidence="3 4" key="1">
    <citation type="submission" date="2016-07" db="EMBL/GenBank/DDBJ databases">
        <title>Genome analysis of Flavihumibacter stibioxidans YS-17.</title>
        <authorList>
            <person name="Shi K."/>
            <person name="Han Y."/>
            <person name="Wang G."/>
        </authorList>
    </citation>
    <scope>NUCLEOTIDE SEQUENCE [LARGE SCALE GENOMIC DNA]</scope>
    <source>
        <strain evidence="3 4">YS-17</strain>
    </source>
</reference>